<sequence>MNRPQSEQIVECTYPELPAGSRGATQCLDNGLQLLAVEVPTARQVRLVGAVGVGYLDEPAVLPGLAHLLEHALFLGSREAPMPGEFAAWVGSQGGRYNARTHERVTDIHMVLPPAAAREGVARLQDLLIQPCLDEANVGREVSVLDAEFKARLADPAFHRQAALSRFFLPSHPAYICHAGNQASLDVSPRELRRQLVAFHEAHYRSERMSLVMLGPIALEEQLSVLRAAGRGIPSGASPLKGKAESWRWGDTAQLQWCLPEALPERSPILELIWPLPPMVAEQSPGPLGLLVSSLCDGALAQTLLDREAISDMSASLAAEAVGTGLSLALTLRDTGKHQVDQTVATCQAAVQERLAHVFSPSRRHSLSRAMPAHLDQWTLDQARRLAQRLPPLDQADRQLPEKGGALSSWLVPAACRVLEEVRTLESSCRVPETQTRYREIQRASSQDSLPCATERCLRTAPAIAGQPPIADDAVPSPGLIETRPVALWWGGGPEQKEASWCLGWSAPLHEQRGRLMRWRQWSLAARQAARTHGVSITLGGDGLGDWVVAKGPSTYLESSIAQVCATWPARQEPASVYGVESASSGLLAQRLLAKLETAPVSVELGRLTRKPTLQAPARLSWVNGELSATQAREGCRRLASLLPSWTETSSTHEVDLELESTSIRWVPPQAEDYAVMLQIEAADASPTSRLLMKLLEWCHDAAFFKELRQQRGLGYIAAVRYREINGWPRLGYVVQSPHTDIEELQKAITEFIDDQAEALAAIDIETMEHRRGSLRAIWGPPETTDEATLAGWHALRVATCDTPFRSPTVGDNAFRLAPWERMDTALESLTPECLASFAEAVTRRELAWTWWAHVPSSR</sequence>
<feature type="domain" description="Peptidase M16 N-terminal" evidence="9">
    <location>
        <begin position="40"/>
        <end position="152"/>
    </location>
</feature>
<dbReference type="Pfam" id="PF05193">
    <property type="entry name" value="Peptidase_M16_C"/>
    <property type="match status" value="1"/>
</dbReference>
<dbReference type="InterPro" id="IPR050626">
    <property type="entry name" value="Peptidase_M16"/>
</dbReference>
<evidence type="ECO:0000256" key="1">
    <source>
        <dbReference type="ARBA" id="ARBA00001947"/>
    </source>
</evidence>
<evidence type="ECO:0000256" key="8">
    <source>
        <dbReference type="RuleBase" id="RU004447"/>
    </source>
</evidence>
<keyword evidence="7" id="KW-0482">Metalloprotease</keyword>
<dbReference type="Proteomes" id="UP001595640">
    <property type="component" value="Unassembled WGS sequence"/>
</dbReference>
<dbReference type="InterPro" id="IPR011249">
    <property type="entry name" value="Metalloenz_LuxS/M16"/>
</dbReference>
<reference evidence="13" key="1">
    <citation type="journal article" date="2019" name="Int. J. Syst. Evol. Microbiol.">
        <title>The Global Catalogue of Microorganisms (GCM) 10K type strain sequencing project: providing services to taxonomists for standard genome sequencing and annotation.</title>
        <authorList>
            <consortium name="The Broad Institute Genomics Platform"/>
            <consortium name="The Broad Institute Genome Sequencing Center for Infectious Disease"/>
            <person name="Wu L."/>
            <person name="Ma J."/>
        </authorList>
    </citation>
    <scope>NUCLEOTIDE SEQUENCE [LARGE SCALE GENOMIC DNA]</scope>
    <source>
        <strain evidence="13">KCTC 12847</strain>
    </source>
</reference>
<dbReference type="RefSeq" id="WP_083933028.1">
    <property type="nucleotide sequence ID" value="NZ_BMXD01000005.1"/>
</dbReference>
<protein>
    <submittedName>
        <fullName evidence="12">Insulinase family protein</fullName>
    </submittedName>
</protein>
<evidence type="ECO:0000313" key="12">
    <source>
        <dbReference type="EMBL" id="MFC3291602.1"/>
    </source>
</evidence>
<feature type="domain" description="Peptidase M16 C-terminal" evidence="10">
    <location>
        <begin position="194"/>
        <end position="355"/>
    </location>
</feature>
<evidence type="ECO:0000256" key="4">
    <source>
        <dbReference type="ARBA" id="ARBA00022723"/>
    </source>
</evidence>
<keyword evidence="13" id="KW-1185">Reference proteome</keyword>
<keyword evidence="5" id="KW-0378">Hydrolase</keyword>
<evidence type="ECO:0000256" key="5">
    <source>
        <dbReference type="ARBA" id="ARBA00022801"/>
    </source>
</evidence>
<evidence type="ECO:0000256" key="2">
    <source>
        <dbReference type="ARBA" id="ARBA00007261"/>
    </source>
</evidence>
<evidence type="ECO:0000259" key="9">
    <source>
        <dbReference type="Pfam" id="PF00675"/>
    </source>
</evidence>
<evidence type="ECO:0000259" key="10">
    <source>
        <dbReference type="Pfam" id="PF05193"/>
    </source>
</evidence>
<dbReference type="InterPro" id="IPR007863">
    <property type="entry name" value="Peptidase_M16_C"/>
</dbReference>
<proteinExistence type="inferred from homology"/>
<dbReference type="InterPro" id="IPR011765">
    <property type="entry name" value="Pept_M16_N"/>
</dbReference>
<dbReference type="PANTHER" id="PTHR43690:SF18">
    <property type="entry name" value="INSULIN-DEGRADING ENZYME-RELATED"/>
    <property type="match status" value="1"/>
</dbReference>
<comment type="similarity">
    <text evidence="2 8">Belongs to the peptidase M16 family.</text>
</comment>
<dbReference type="EMBL" id="JBHRUH010000011">
    <property type="protein sequence ID" value="MFC3291602.1"/>
    <property type="molecule type" value="Genomic_DNA"/>
</dbReference>
<comment type="cofactor">
    <cofactor evidence="1">
        <name>Zn(2+)</name>
        <dbReference type="ChEBI" id="CHEBI:29105"/>
    </cofactor>
</comment>
<evidence type="ECO:0000256" key="6">
    <source>
        <dbReference type="ARBA" id="ARBA00022833"/>
    </source>
</evidence>
<dbReference type="Gene3D" id="3.30.830.10">
    <property type="entry name" value="Metalloenzyme, LuxS/M16 peptidase-like"/>
    <property type="match status" value="2"/>
</dbReference>
<dbReference type="PANTHER" id="PTHR43690">
    <property type="entry name" value="NARDILYSIN"/>
    <property type="match status" value="1"/>
</dbReference>
<dbReference type="Pfam" id="PF22456">
    <property type="entry name" value="PqqF-like_C_4"/>
    <property type="match status" value="1"/>
</dbReference>
<dbReference type="InterPro" id="IPR054734">
    <property type="entry name" value="PqqF-like_C_4"/>
</dbReference>
<comment type="caution">
    <text evidence="12">The sequence shown here is derived from an EMBL/GenBank/DDBJ whole genome shotgun (WGS) entry which is preliminary data.</text>
</comment>
<dbReference type="Pfam" id="PF00675">
    <property type="entry name" value="Peptidase_M16"/>
    <property type="match status" value="1"/>
</dbReference>
<accession>A0ABV7LYE6</accession>
<dbReference type="InterPro" id="IPR001431">
    <property type="entry name" value="Pept_M16_Zn_BS"/>
</dbReference>
<evidence type="ECO:0000259" key="11">
    <source>
        <dbReference type="Pfam" id="PF22456"/>
    </source>
</evidence>
<keyword evidence="4" id="KW-0479">Metal-binding</keyword>
<name>A0ABV7LYE6_9GAMM</name>
<keyword evidence="3" id="KW-0645">Protease</keyword>
<dbReference type="SUPFAM" id="SSF63411">
    <property type="entry name" value="LuxS/MPP-like metallohydrolase"/>
    <property type="match status" value="2"/>
</dbReference>
<gene>
    <name evidence="12" type="ORF">ACFOEI_05940</name>
</gene>
<feature type="domain" description="Coenzyme PQQ synthesis protein F-like C-terminal lobe" evidence="11">
    <location>
        <begin position="695"/>
        <end position="783"/>
    </location>
</feature>
<keyword evidence="6" id="KW-0862">Zinc</keyword>
<organism evidence="12 13">
    <name type="scientific">Modicisalibacter luteus</name>
    <dbReference type="NCBI Taxonomy" id="453962"/>
    <lineage>
        <taxon>Bacteria</taxon>
        <taxon>Pseudomonadati</taxon>
        <taxon>Pseudomonadota</taxon>
        <taxon>Gammaproteobacteria</taxon>
        <taxon>Oceanospirillales</taxon>
        <taxon>Halomonadaceae</taxon>
        <taxon>Modicisalibacter</taxon>
    </lineage>
</organism>
<evidence type="ECO:0000256" key="3">
    <source>
        <dbReference type="ARBA" id="ARBA00022670"/>
    </source>
</evidence>
<evidence type="ECO:0000313" key="13">
    <source>
        <dbReference type="Proteomes" id="UP001595640"/>
    </source>
</evidence>
<dbReference type="PROSITE" id="PS00143">
    <property type="entry name" value="INSULINASE"/>
    <property type="match status" value="1"/>
</dbReference>
<evidence type="ECO:0000256" key="7">
    <source>
        <dbReference type="ARBA" id="ARBA00023049"/>
    </source>
</evidence>